<feature type="transmembrane region" description="Helical" evidence="6">
    <location>
        <begin position="587"/>
        <end position="614"/>
    </location>
</feature>
<feature type="transmembrane region" description="Helical" evidence="6">
    <location>
        <begin position="21"/>
        <end position="39"/>
    </location>
</feature>
<dbReference type="GO" id="GO:0005886">
    <property type="term" value="C:plasma membrane"/>
    <property type="evidence" value="ECO:0007669"/>
    <property type="project" value="UniProtKB-SubCell"/>
</dbReference>
<keyword evidence="5 6" id="KW-0472">Membrane</keyword>
<accession>A0A3L8PLY1</accession>
<evidence type="ECO:0000313" key="9">
    <source>
        <dbReference type="Proteomes" id="UP000282515"/>
    </source>
</evidence>
<feature type="transmembrane region" description="Helical" evidence="6">
    <location>
        <begin position="232"/>
        <end position="254"/>
    </location>
</feature>
<dbReference type="InterPro" id="IPR008457">
    <property type="entry name" value="Cu-R_CopD_dom"/>
</dbReference>
<evidence type="ECO:0000256" key="2">
    <source>
        <dbReference type="ARBA" id="ARBA00022475"/>
    </source>
</evidence>
<evidence type="ECO:0000256" key="3">
    <source>
        <dbReference type="ARBA" id="ARBA00022692"/>
    </source>
</evidence>
<keyword evidence="4 6" id="KW-1133">Transmembrane helix</keyword>
<feature type="domain" description="Copper resistance protein D" evidence="7">
    <location>
        <begin position="227"/>
        <end position="323"/>
    </location>
</feature>
<feature type="transmembrane region" description="Helical" evidence="6">
    <location>
        <begin position="302"/>
        <end position="323"/>
    </location>
</feature>
<evidence type="ECO:0000256" key="1">
    <source>
        <dbReference type="ARBA" id="ARBA00004651"/>
    </source>
</evidence>
<feature type="transmembrane region" description="Helical" evidence="6">
    <location>
        <begin position="398"/>
        <end position="421"/>
    </location>
</feature>
<reference evidence="8 9" key="1">
    <citation type="submission" date="2018-10" db="EMBL/GenBank/DDBJ databases">
        <title>Aeromicrobium sp. 9W16Y-2 whole genome shotgun sequence.</title>
        <authorList>
            <person name="Li F."/>
        </authorList>
    </citation>
    <scope>NUCLEOTIDE SEQUENCE [LARGE SCALE GENOMIC DNA]</scope>
    <source>
        <strain evidence="8 9">9W16Y-2</strain>
    </source>
</reference>
<keyword evidence="2" id="KW-1003">Cell membrane</keyword>
<evidence type="ECO:0000259" key="7">
    <source>
        <dbReference type="Pfam" id="PF05425"/>
    </source>
</evidence>
<evidence type="ECO:0000313" key="8">
    <source>
        <dbReference type="EMBL" id="RLV56270.1"/>
    </source>
</evidence>
<feature type="transmembrane region" description="Helical" evidence="6">
    <location>
        <begin position="51"/>
        <end position="76"/>
    </location>
</feature>
<dbReference type="InterPro" id="IPR032694">
    <property type="entry name" value="CopC/D"/>
</dbReference>
<evidence type="ECO:0000256" key="5">
    <source>
        <dbReference type="ARBA" id="ARBA00023136"/>
    </source>
</evidence>
<evidence type="ECO:0000256" key="4">
    <source>
        <dbReference type="ARBA" id="ARBA00022989"/>
    </source>
</evidence>
<feature type="transmembrane region" description="Helical" evidence="6">
    <location>
        <begin position="475"/>
        <end position="494"/>
    </location>
</feature>
<evidence type="ECO:0000256" key="6">
    <source>
        <dbReference type="SAM" id="Phobius"/>
    </source>
</evidence>
<feature type="transmembrane region" description="Helical" evidence="6">
    <location>
        <begin position="367"/>
        <end position="386"/>
    </location>
</feature>
<dbReference type="AlphaFoldDB" id="A0A3L8PLY1"/>
<dbReference type="GO" id="GO:0006825">
    <property type="term" value="P:copper ion transport"/>
    <property type="evidence" value="ECO:0007669"/>
    <property type="project" value="InterPro"/>
</dbReference>
<dbReference type="OrthoDB" id="5241646at2"/>
<feature type="transmembrane region" description="Helical" evidence="6">
    <location>
        <begin position="433"/>
        <end position="455"/>
    </location>
</feature>
<comment type="caution">
    <text evidence="8">The sequence shown here is derived from an EMBL/GenBank/DDBJ whole genome shotgun (WGS) entry which is preliminary data.</text>
</comment>
<protein>
    <submittedName>
        <fullName evidence="8">Copper resistance protein CopD</fullName>
    </submittedName>
</protein>
<feature type="transmembrane region" description="Helical" evidence="6">
    <location>
        <begin position="165"/>
        <end position="185"/>
    </location>
</feature>
<feature type="transmembrane region" description="Helical" evidence="6">
    <location>
        <begin position="88"/>
        <end position="109"/>
    </location>
</feature>
<dbReference type="InterPro" id="IPR019108">
    <property type="entry name" value="Caa3_assmbl_CtaG-rel"/>
</dbReference>
<organism evidence="8 9">
    <name type="scientific">Aeromicrobium phragmitis</name>
    <dbReference type="NCBI Taxonomy" id="2478914"/>
    <lineage>
        <taxon>Bacteria</taxon>
        <taxon>Bacillati</taxon>
        <taxon>Actinomycetota</taxon>
        <taxon>Actinomycetes</taxon>
        <taxon>Propionibacteriales</taxon>
        <taxon>Nocardioidaceae</taxon>
        <taxon>Aeromicrobium</taxon>
    </lineage>
</organism>
<dbReference type="Pfam" id="PF05425">
    <property type="entry name" value="CopD"/>
    <property type="match status" value="1"/>
</dbReference>
<dbReference type="EMBL" id="RDBF01000004">
    <property type="protein sequence ID" value="RLV56270.1"/>
    <property type="molecule type" value="Genomic_DNA"/>
</dbReference>
<feature type="transmembrane region" description="Helical" evidence="6">
    <location>
        <begin position="506"/>
        <end position="527"/>
    </location>
</feature>
<gene>
    <name evidence="8" type="ORF">D9V41_07525</name>
</gene>
<sequence>MTSRQTAETRVLPALPPRLTLAVMSVGALAAAIIVMTAFGPDSGSRLPATLTHLAAMAAAVLTCGLLLAAGWLLPLHGRSLSAAALRLCRMSTAMALVAALAAVTHVVIDVSTFLDVSPAAAVTSDAFWTLLAEVRAYRGDLGQAALALLAGALALAVRRPAETLVPLGLALLSTALPAIVGHAASGHRHVLGTMSMAAHAWAAALWVGGLAAVVIGARLVPTADTALVRRFSRLALGCFLTVAASGLLSAALQLNGPRDLLTTDYGVVLTAKIAALVGLGCLGLIHRRRVIQAPSRSSGDFAALAALELLIMGAAMGLAAGLTAVQPPSASAATQPGSAAEAILGYALDAPPTPATLLLPVHLDPFGLLVTVLVGVPYVAGVLTLRRRGDQWPWHRSLAFGAGVLLIVLVTCTGTGRYAAALLSVHMAQHMTLNMIAPVLLALGAPITLALRALPPAGRRTLLAAMRSRVGRFLTLPIVATAIFVGGLYGLYFTPLFELAMSHHWGHLLMQAHFLASGFLYYWMVLGVDPDPRRSSRLLHIPMLVLVMLTHTIFAVVLVFGGTPIGGDYFDSLQLDWARPLLDDQALAGGIAWAVGEFVTIAVLAGLILRWFADADRADRRQRERRRPQGTERR</sequence>
<comment type="subcellular location">
    <subcellularLocation>
        <location evidence="1">Cell membrane</location>
        <topology evidence="1">Multi-pass membrane protein</topology>
    </subcellularLocation>
</comment>
<feature type="transmembrane region" description="Helical" evidence="6">
    <location>
        <begin position="197"/>
        <end position="220"/>
    </location>
</feature>
<keyword evidence="9" id="KW-1185">Reference proteome</keyword>
<dbReference type="PANTHER" id="PTHR34820">
    <property type="entry name" value="INNER MEMBRANE PROTEIN YEBZ"/>
    <property type="match status" value="1"/>
</dbReference>
<feature type="transmembrane region" description="Helical" evidence="6">
    <location>
        <begin position="266"/>
        <end position="286"/>
    </location>
</feature>
<dbReference type="PANTHER" id="PTHR34820:SF4">
    <property type="entry name" value="INNER MEMBRANE PROTEIN YEBZ"/>
    <property type="match status" value="1"/>
</dbReference>
<proteinExistence type="predicted"/>
<dbReference type="Pfam" id="PF09678">
    <property type="entry name" value="Caa3_CtaG"/>
    <property type="match status" value="1"/>
</dbReference>
<keyword evidence="3 6" id="KW-0812">Transmembrane</keyword>
<name>A0A3L8PLY1_9ACTN</name>
<dbReference type="RefSeq" id="WP_121793929.1">
    <property type="nucleotide sequence ID" value="NZ_RDBF01000004.1"/>
</dbReference>
<dbReference type="Proteomes" id="UP000282515">
    <property type="component" value="Unassembled WGS sequence"/>
</dbReference>
<feature type="transmembrane region" description="Helical" evidence="6">
    <location>
        <begin position="142"/>
        <end position="158"/>
    </location>
</feature>
<feature type="transmembrane region" description="Helical" evidence="6">
    <location>
        <begin position="539"/>
        <end position="567"/>
    </location>
</feature>